<proteinExistence type="predicted"/>
<sequence>MFPILDNGRTSLQSVDEGDSLVMEIVAEARPPLTAMIMGANK</sequence>
<dbReference type="EMBL" id="UYYB01003383">
    <property type="protein sequence ID" value="VDM66652.1"/>
    <property type="molecule type" value="Genomic_DNA"/>
</dbReference>
<evidence type="ECO:0000313" key="2">
    <source>
        <dbReference type="Proteomes" id="UP000270094"/>
    </source>
</evidence>
<keyword evidence="2" id="KW-1185">Reference proteome</keyword>
<organism evidence="1 2">
    <name type="scientific">Strongylus vulgaris</name>
    <name type="common">Blood worm</name>
    <dbReference type="NCBI Taxonomy" id="40348"/>
    <lineage>
        <taxon>Eukaryota</taxon>
        <taxon>Metazoa</taxon>
        <taxon>Ecdysozoa</taxon>
        <taxon>Nematoda</taxon>
        <taxon>Chromadorea</taxon>
        <taxon>Rhabditida</taxon>
        <taxon>Rhabditina</taxon>
        <taxon>Rhabditomorpha</taxon>
        <taxon>Strongyloidea</taxon>
        <taxon>Strongylidae</taxon>
        <taxon>Strongylus</taxon>
    </lineage>
</organism>
<reference evidence="1 2" key="1">
    <citation type="submission" date="2018-11" db="EMBL/GenBank/DDBJ databases">
        <authorList>
            <consortium name="Pathogen Informatics"/>
        </authorList>
    </citation>
    <scope>NUCLEOTIDE SEQUENCE [LARGE SCALE GENOMIC DNA]</scope>
</reference>
<evidence type="ECO:0000313" key="1">
    <source>
        <dbReference type="EMBL" id="VDM66652.1"/>
    </source>
</evidence>
<name>A0A3P7KFU4_STRVU</name>
<dbReference type="AlphaFoldDB" id="A0A3P7KFU4"/>
<dbReference type="Proteomes" id="UP000270094">
    <property type="component" value="Unassembled WGS sequence"/>
</dbReference>
<gene>
    <name evidence="1" type="ORF">SVUK_LOCUS1650</name>
</gene>
<accession>A0A3P7KFU4</accession>
<protein>
    <submittedName>
        <fullName evidence="1">Uncharacterized protein</fullName>
    </submittedName>
</protein>